<accession>A0A0P9DAR1</accession>
<protein>
    <recommendedName>
        <fullName evidence="1">HTH bat-type domain-containing protein</fullName>
    </recommendedName>
</protein>
<name>A0A0P9DAR1_9ARCH</name>
<dbReference type="PANTHER" id="PTHR34236:SF1">
    <property type="entry name" value="DIMETHYL SULFOXIDE REDUCTASE TRANSCRIPTIONAL ACTIVATOR"/>
    <property type="match status" value="1"/>
</dbReference>
<evidence type="ECO:0000259" key="1">
    <source>
        <dbReference type="Pfam" id="PF04967"/>
    </source>
</evidence>
<dbReference type="Proteomes" id="UP000050515">
    <property type="component" value="Unassembled WGS sequence"/>
</dbReference>
<proteinExistence type="predicted"/>
<reference evidence="2 3" key="1">
    <citation type="submission" date="2015-09" db="EMBL/GenBank/DDBJ databases">
        <title>Draft genome sequence of Acidiplasma aeolicum DSM 18409.</title>
        <authorList>
            <person name="Hemp J."/>
        </authorList>
    </citation>
    <scope>NUCLEOTIDE SEQUENCE [LARGE SCALE GENOMIC DNA]</scope>
    <source>
        <strain evidence="2 3">V</strain>
    </source>
</reference>
<dbReference type="AlphaFoldDB" id="A0A0P9DAR1"/>
<dbReference type="InterPro" id="IPR007050">
    <property type="entry name" value="HTH_bacterioopsin"/>
</dbReference>
<feature type="domain" description="HTH bat-type" evidence="1">
    <location>
        <begin position="177"/>
        <end position="226"/>
    </location>
</feature>
<dbReference type="EMBL" id="LJCQ01000185">
    <property type="protein sequence ID" value="KPV46777.1"/>
    <property type="molecule type" value="Genomic_DNA"/>
</dbReference>
<evidence type="ECO:0000313" key="3">
    <source>
        <dbReference type="Proteomes" id="UP000050515"/>
    </source>
</evidence>
<sequence length="234" mass="27282">MNNNSFILLSFIAEHNCWSKITKGIDKTELYVRILTSYPITTQQELFTAISVYGMKDYVSDFIFKLKNADNVNKINSISPLYDIHSSKTDNLLIQFLVDSKDTITNIVSSSKPISFTVKIFNGVEYWNVYFWNPMRYQVSNLIKLLKSKFNIREYSTLNAFKGYLYEAPNKFFVSAEEMNFIKILLRNGFFDSPRGRKLRDLSKEIGLSPSSLSRKSRELERKILERIIENESI</sequence>
<dbReference type="PATRIC" id="fig|507754.4.peg.771"/>
<dbReference type="PANTHER" id="PTHR34236">
    <property type="entry name" value="DIMETHYL SULFOXIDE REDUCTASE TRANSCRIPTIONAL ACTIVATOR"/>
    <property type="match status" value="1"/>
</dbReference>
<gene>
    <name evidence="2" type="ORF">SE19_04020</name>
</gene>
<comment type="caution">
    <text evidence="2">The sequence shown here is derived from an EMBL/GenBank/DDBJ whole genome shotgun (WGS) entry which is preliminary data.</text>
</comment>
<dbReference type="Pfam" id="PF04967">
    <property type="entry name" value="HTH_10"/>
    <property type="match status" value="1"/>
</dbReference>
<evidence type="ECO:0000313" key="2">
    <source>
        <dbReference type="EMBL" id="KPV46777.1"/>
    </source>
</evidence>
<dbReference type="RefSeq" id="WP_054964104.1">
    <property type="nucleotide sequence ID" value="NZ_LJCQ01000185.1"/>
</dbReference>
<organism evidence="2 3">
    <name type="scientific">Acidiplasma aeolicum</name>
    <dbReference type="NCBI Taxonomy" id="507754"/>
    <lineage>
        <taxon>Archaea</taxon>
        <taxon>Methanobacteriati</taxon>
        <taxon>Thermoplasmatota</taxon>
        <taxon>Thermoplasmata</taxon>
        <taxon>Thermoplasmatales</taxon>
        <taxon>Ferroplasmaceae</taxon>
        <taxon>Acidiplasma</taxon>
    </lineage>
</organism>